<dbReference type="PANTHER" id="PTHR28658:SF1">
    <property type="entry name" value="MAJOR FACILITATOR SUPERFAMILY DOMAIN CONTAINING 13B"/>
    <property type="match status" value="1"/>
</dbReference>
<protein>
    <recommendedName>
        <fullName evidence="4">Major facilitator superfamily associated domain-containing protein</fullName>
    </recommendedName>
</protein>
<keyword evidence="2" id="KW-0472">Membrane</keyword>
<feature type="transmembrane region" description="Helical" evidence="2">
    <location>
        <begin position="47"/>
        <end position="69"/>
    </location>
</feature>
<proteinExistence type="predicted"/>
<feature type="transmembrane region" description="Helical" evidence="2">
    <location>
        <begin position="81"/>
        <end position="100"/>
    </location>
</feature>
<organism evidence="3">
    <name type="scientific">Guillardia theta</name>
    <name type="common">Cryptophyte</name>
    <name type="synonym">Cryptomonas phi</name>
    <dbReference type="NCBI Taxonomy" id="55529"/>
    <lineage>
        <taxon>Eukaryota</taxon>
        <taxon>Cryptophyceae</taxon>
        <taxon>Pyrenomonadales</taxon>
        <taxon>Geminigeraceae</taxon>
        <taxon>Guillardia</taxon>
    </lineage>
</organism>
<evidence type="ECO:0000256" key="2">
    <source>
        <dbReference type="SAM" id="Phobius"/>
    </source>
</evidence>
<evidence type="ECO:0000256" key="1">
    <source>
        <dbReference type="SAM" id="MobiDB-lite"/>
    </source>
</evidence>
<evidence type="ECO:0008006" key="4">
    <source>
        <dbReference type="Google" id="ProtNLM"/>
    </source>
</evidence>
<feature type="transmembrane region" description="Helical" evidence="2">
    <location>
        <begin position="328"/>
        <end position="352"/>
    </location>
</feature>
<feature type="compositionally biased region" description="Low complexity" evidence="1">
    <location>
        <begin position="440"/>
        <end position="460"/>
    </location>
</feature>
<evidence type="ECO:0000313" key="3">
    <source>
        <dbReference type="EMBL" id="CAE2259085.1"/>
    </source>
</evidence>
<dbReference type="SUPFAM" id="SSF103473">
    <property type="entry name" value="MFS general substrate transporter"/>
    <property type="match status" value="1"/>
</dbReference>
<dbReference type="EMBL" id="HBKN01005670">
    <property type="protein sequence ID" value="CAE2259085.1"/>
    <property type="molecule type" value="Transcribed_RNA"/>
</dbReference>
<dbReference type="InterPro" id="IPR036259">
    <property type="entry name" value="MFS_trans_sf"/>
</dbReference>
<feature type="region of interest" description="Disordered" evidence="1">
    <location>
        <begin position="428"/>
        <end position="460"/>
    </location>
</feature>
<feature type="transmembrane region" description="Helical" evidence="2">
    <location>
        <begin position="358"/>
        <end position="379"/>
    </location>
</feature>
<feature type="transmembrane region" description="Helical" evidence="2">
    <location>
        <begin position="465"/>
        <end position="489"/>
    </location>
</feature>
<dbReference type="AlphaFoldDB" id="A0A7S4JC94"/>
<feature type="transmembrane region" description="Helical" evidence="2">
    <location>
        <begin position="181"/>
        <end position="202"/>
    </location>
</feature>
<keyword evidence="2" id="KW-1133">Transmembrane helix</keyword>
<dbReference type="PANTHER" id="PTHR28658">
    <property type="entry name" value="TRANSMEMBRANE PROTEIN 180"/>
    <property type="match status" value="1"/>
</dbReference>
<feature type="transmembrane region" description="Helical" evidence="2">
    <location>
        <begin position="106"/>
        <end position="129"/>
    </location>
</feature>
<gene>
    <name evidence="3" type="ORF">GTHE00462_LOCUS4566</name>
</gene>
<feature type="transmembrane region" description="Helical" evidence="2">
    <location>
        <begin position="260"/>
        <end position="284"/>
    </location>
</feature>
<accession>A0A7S4JC94</accession>
<name>A0A7S4JC94_GUITH</name>
<dbReference type="Pfam" id="PF13347">
    <property type="entry name" value="MFS_2"/>
    <property type="match status" value="2"/>
</dbReference>
<feature type="transmembrane region" description="Helical" evidence="2">
    <location>
        <begin position="12"/>
        <end position="35"/>
    </location>
</feature>
<reference evidence="3" key="1">
    <citation type="submission" date="2021-01" db="EMBL/GenBank/DDBJ databases">
        <authorList>
            <person name="Corre E."/>
            <person name="Pelletier E."/>
            <person name="Niang G."/>
            <person name="Scheremetjew M."/>
            <person name="Finn R."/>
            <person name="Kale V."/>
            <person name="Holt S."/>
            <person name="Cochrane G."/>
            <person name="Meng A."/>
            <person name="Brown T."/>
            <person name="Cohen L."/>
        </authorList>
    </citation>
    <scope>NUCLEOTIDE SEQUENCE</scope>
    <source>
        <strain evidence="3">CCMP 2712</strain>
    </source>
</reference>
<feature type="transmembrane region" description="Helical" evidence="2">
    <location>
        <begin position="150"/>
        <end position="169"/>
    </location>
</feature>
<sequence>MMFRGVSKQSVAFALGGFASSIVGSLFGPFSVILFTRVVRLQPSSFYAVHVVYAVWNAINDPLFGWMIDQQADRSHRRLPVLKYGGPMWSLSFMVTWYPWSSDGNSWAAVLHFAMSMMMYDGFLTYVMITKCALLADLCVDSRERLKLNWFSSWFGLVGSCIGTTAYYLWDEDNLDPFRRFCWGCSLLSAMAWYASGSMLVVPSSCSSDPSSHSPSQAMLTDVRTEGEKSRWGLQRLGGCRFGLQRWMEFARQLLQQKNFVLYVCMNWMMNFNVTLSKSFFIFLDKLLMTSLLPPPAHAAFTALVLYLPKIGVQLLTPLASRWGLHLLMWRVTISMLLSCGLALLVGISHYMTWCSLYVLQALLLTSWGFYDLIMADVIDEDAVKWRRRESVATSVHGVQSLLVKPSQSLAPVVGVFILNSFGLSKDSTPETSPPPPPLAASVSAPSPAHLPSSSRSSSPSDLQVAIFGLSFALPMLCSALQLVIWYHYDLKGERLARVKNSLMMMKQEESEEKRVDEREE</sequence>
<dbReference type="InterPro" id="IPR040035">
    <property type="entry name" value="TMEM180"/>
</dbReference>
<keyword evidence="2" id="KW-0812">Transmembrane</keyword>